<organism evidence="1 2">
    <name type="scientific">Ligilactobacillus ruminis DSM 20403 = NBRC 102161</name>
    <dbReference type="NCBI Taxonomy" id="1423798"/>
    <lineage>
        <taxon>Bacteria</taxon>
        <taxon>Bacillati</taxon>
        <taxon>Bacillota</taxon>
        <taxon>Bacilli</taxon>
        <taxon>Lactobacillales</taxon>
        <taxon>Lactobacillaceae</taxon>
        <taxon>Ligilactobacillus</taxon>
    </lineage>
</organism>
<name>A0A1I2RP42_9LACO</name>
<accession>A0A1I2RP42</accession>
<dbReference type="EMBL" id="FOPI01000019">
    <property type="protein sequence ID" value="SFG42465.1"/>
    <property type="molecule type" value="Genomic_DNA"/>
</dbReference>
<sequence>MISIENPDGICINCKFRPGFYVYGNKIPVMTEITKGRVTRVSSQTTNEFSRKLPFISPLYCDSYLFMFLHFTCPLKLPEIKRLLLIFMHKFYFYSITNLIV</sequence>
<dbReference type="Proteomes" id="UP000182635">
    <property type="component" value="Unassembled WGS sequence"/>
</dbReference>
<protein>
    <submittedName>
        <fullName evidence="1">Uncharacterized protein</fullName>
    </submittedName>
</protein>
<gene>
    <name evidence="1" type="ORF">SAMN02910432_01316</name>
</gene>
<dbReference type="AlphaFoldDB" id="A0A1I2RP42"/>
<reference evidence="2" key="1">
    <citation type="submission" date="2016-10" db="EMBL/GenBank/DDBJ databases">
        <authorList>
            <person name="Varghese N."/>
            <person name="Submissions S."/>
        </authorList>
    </citation>
    <scope>NUCLEOTIDE SEQUENCE [LARGE SCALE GENOMIC DNA]</scope>
    <source>
        <strain evidence="2">DSM 20403</strain>
    </source>
</reference>
<evidence type="ECO:0000313" key="2">
    <source>
        <dbReference type="Proteomes" id="UP000182635"/>
    </source>
</evidence>
<evidence type="ECO:0000313" key="1">
    <source>
        <dbReference type="EMBL" id="SFG42465.1"/>
    </source>
</evidence>
<proteinExistence type="predicted"/>